<name>X1LL47_9ZZZZ</name>
<reference evidence="1" key="1">
    <citation type="journal article" date="2014" name="Front. Microbiol.">
        <title>High frequency of phylogenetically diverse reductive dehalogenase-homologous genes in deep subseafloor sedimentary metagenomes.</title>
        <authorList>
            <person name="Kawai M."/>
            <person name="Futagami T."/>
            <person name="Toyoda A."/>
            <person name="Takaki Y."/>
            <person name="Nishi S."/>
            <person name="Hori S."/>
            <person name="Arai W."/>
            <person name="Tsubouchi T."/>
            <person name="Morono Y."/>
            <person name="Uchiyama I."/>
            <person name="Ito T."/>
            <person name="Fujiyama A."/>
            <person name="Inagaki F."/>
            <person name="Takami H."/>
        </authorList>
    </citation>
    <scope>NUCLEOTIDE SEQUENCE</scope>
    <source>
        <strain evidence="1">Expedition CK06-06</strain>
    </source>
</reference>
<proteinExistence type="predicted"/>
<organism evidence="1">
    <name type="scientific">marine sediment metagenome</name>
    <dbReference type="NCBI Taxonomy" id="412755"/>
    <lineage>
        <taxon>unclassified sequences</taxon>
        <taxon>metagenomes</taxon>
        <taxon>ecological metagenomes</taxon>
    </lineage>
</organism>
<dbReference type="EMBL" id="BARV01015826">
    <property type="protein sequence ID" value="GAI20087.1"/>
    <property type="molecule type" value="Genomic_DNA"/>
</dbReference>
<accession>X1LL47</accession>
<gene>
    <name evidence="1" type="ORF">S06H3_27298</name>
</gene>
<sequence length="62" mass="6491">TNMMSSAALAFIPAGVISLGLSIPVIRLQVAADKPQQVISIIKKSENEGDAVINKINKEGIS</sequence>
<protein>
    <submittedName>
        <fullName evidence="1">Uncharacterized protein</fullName>
    </submittedName>
</protein>
<dbReference type="AlphaFoldDB" id="X1LL47"/>
<evidence type="ECO:0000313" key="1">
    <source>
        <dbReference type="EMBL" id="GAI20087.1"/>
    </source>
</evidence>
<feature type="non-terminal residue" evidence="1">
    <location>
        <position position="1"/>
    </location>
</feature>
<comment type="caution">
    <text evidence="1">The sequence shown here is derived from an EMBL/GenBank/DDBJ whole genome shotgun (WGS) entry which is preliminary data.</text>
</comment>